<keyword evidence="4" id="KW-0508">mRNA splicing</keyword>
<feature type="repeat" description="TPR" evidence="6">
    <location>
        <begin position="689"/>
        <end position="722"/>
    </location>
</feature>
<feature type="domain" description="PRP1 splicing factor N-terminal" evidence="8">
    <location>
        <begin position="10"/>
        <end position="150"/>
    </location>
</feature>
<keyword evidence="6" id="KW-0802">TPR repeat</keyword>
<feature type="region of interest" description="Disordered" evidence="7">
    <location>
        <begin position="40"/>
        <end position="74"/>
    </location>
</feature>
<dbReference type="SMART" id="SM00386">
    <property type="entry name" value="HAT"/>
    <property type="match status" value="12"/>
</dbReference>
<feature type="compositionally biased region" description="Basic and acidic residues" evidence="7">
    <location>
        <begin position="49"/>
        <end position="65"/>
    </location>
</feature>
<gene>
    <name evidence="9" type="primary">prp1</name>
    <name evidence="9" type="ORF">DEBR0S2_04830G</name>
</gene>
<sequence>MAHSFLDEEPPPGYIAGLGRGATGFVTQADLGSTAHVAVAEQGQSNNDGRFDDADEESIKYKKKEEEDDEEADEFFEQIESKLHKKRTSRKKKVAESGQAKSGRVQVEVLDSAEAIKAISKDFVNEKKALSSISEDQWLNLPESGDFTRKTKRRRMELQAQQRFYRNSDTITAELRDRSTNNRTNEPGDIDITQISLARDKVLKSQLSKLANKDRQENLEDHSSVDKEEYIRQLFGKSTDANLKVNGTDVGGKFQTNTGDYARTRSLFKKLRKLEPHKAENWIASARLEASVGKMKKAREIVEHGCDKCPQNEEIWLVSLEIHSSNIPLCRALIADALQNIPGSVKLWLKAASYEESTLFQKRVLMRALEQVPHSENLWLEIVKLEADPHMKEMILKKATRLVPTSIQLWICLINVGSPKQISSVITEAEGKVNTDDIYKLWLAAAKFEEETTGNGVKVGRDVENCFGGKYSSCLDRDQWIEMACKVENEKYGMTARAIIWNCIGIGTQRLGTEESIQLWKNDIAKARTMKHFEVVRAIYTYMTSKFKTNEILWLEYAKFELEQHHTAELYIVYEMAIENCPQASALYQEYAKSLWKIDGNVDKAENILLRGIKKNEQCEDLWLLYAKLEWLEKSPRKAGEIYEECRKKLNIPSAKLWYKQSTLERCLGNSDKAIAISQDGLKRYPKEANFYLQLSQIYEDQNDVNKARDTLNEGVKMCPSSVKLWIELADIYEHKLGRKIKARSALEEGMALNPKSDLLYLSRMKLEGSGSKTAEMILSKGLREIPDSGYLWSEKIQTAKLQHRKNFYSSALNSTKDNPVVILTIARDLWKRGKLSKAKQFFDACIDKDPDYGDGYIYYTCFLRDHGTVDEVSILEKKFVDNNPSRGLLWCKVVKDIKNWDKKPVEMLRNVADKVSREKYVL</sequence>
<name>A0A7D9CXX2_DEKBR</name>
<evidence type="ECO:0000259" key="8">
    <source>
        <dbReference type="Pfam" id="PF06424"/>
    </source>
</evidence>
<dbReference type="GO" id="GO:0071013">
    <property type="term" value="C:catalytic step 2 spliceosome"/>
    <property type="evidence" value="ECO:0007669"/>
    <property type="project" value="TreeGrafter"/>
</dbReference>
<feature type="region of interest" description="Disordered" evidence="7">
    <location>
        <begin position="1"/>
        <end position="20"/>
    </location>
</feature>
<dbReference type="InterPro" id="IPR011990">
    <property type="entry name" value="TPR-like_helical_dom_sf"/>
</dbReference>
<keyword evidence="2" id="KW-0507">mRNA processing</keyword>
<keyword evidence="3" id="KW-0677">Repeat</keyword>
<proteinExistence type="predicted"/>
<protein>
    <submittedName>
        <fullName evidence="9">DEBR0S2_04830g1_1</fullName>
    </submittedName>
</protein>
<dbReference type="Pfam" id="PF13428">
    <property type="entry name" value="TPR_14"/>
    <property type="match status" value="1"/>
</dbReference>
<dbReference type="InterPro" id="IPR019734">
    <property type="entry name" value="TPR_rpt"/>
</dbReference>
<dbReference type="SUPFAM" id="SSF48452">
    <property type="entry name" value="TPR-like"/>
    <property type="match status" value="4"/>
</dbReference>
<dbReference type="Gene3D" id="1.25.40.10">
    <property type="entry name" value="Tetratricopeptide repeat domain"/>
    <property type="match status" value="4"/>
</dbReference>
<dbReference type="GO" id="GO:0046540">
    <property type="term" value="C:U4/U6 x U5 tri-snRNP complex"/>
    <property type="evidence" value="ECO:0007669"/>
    <property type="project" value="TreeGrafter"/>
</dbReference>
<evidence type="ECO:0000256" key="5">
    <source>
        <dbReference type="ARBA" id="ARBA00023242"/>
    </source>
</evidence>
<dbReference type="GO" id="GO:0000244">
    <property type="term" value="P:spliceosomal tri-snRNP complex assembly"/>
    <property type="evidence" value="ECO:0007669"/>
    <property type="project" value="TreeGrafter"/>
</dbReference>
<evidence type="ECO:0000256" key="3">
    <source>
        <dbReference type="ARBA" id="ARBA00022737"/>
    </source>
</evidence>
<comment type="subcellular location">
    <subcellularLocation>
        <location evidence="1">Nucleus</location>
    </subcellularLocation>
</comment>
<dbReference type="SMART" id="SM00028">
    <property type="entry name" value="TPR"/>
    <property type="match status" value="4"/>
</dbReference>
<evidence type="ECO:0000256" key="2">
    <source>
        <dbReference type="ARBA" id="ARBA00022664"/>
    </source>
</evidence>
<dbReference type="InterPro" id="IPR010491">
    <property type="entry name" value="PRP1_N"/>
</dbReference>
<evidence type="ECO:0000256" key="6">
    <source>
        <dbReference type="PROSITE-ProRule" id="PRU00339"/>
    </source>
</evidence>
<accession>A0A7D9CXX2</accession>
<dbReference type="EMBL" id="CABFWN010000002">
    <property type="protein sequence ID" value="VUG17350.1"/>
    <property type="molecule type" value="Genomic_DNA"/>
</dbReference>
<evidence type="ECO:0000256" key="4">
    <source>
        <dbReference type="ARBA" id="ARBA00023187"/>
    </source>
</evidence>
<dbReference type="Pfam" id="PF06424">
    <property type="entry name" value="PRP1_N"/>
    <property type="match status" value="1"/>
</dbReference>
<dbReference type="PANTHER" id="PTHR11246:SF1">
    <property type="entry name" value="PRE-MRNA-PROCESSING FACTOR 6"/>
    <property type="match status" value="1"/>
</dbReference>
<organism evidence="9 10">
    <name type="scientific">Dekkera bruxellensis</name>
    <name type="common">Brettanomyces custersii</name>
    <dbReference type="NCBI Taxonomy" id="5007"/>
    <lineage>
        <taxon>Eukaryota</taxon>
        <taxon>Fungi</taxon>
        <taxon>Dikarya</taxon>
        <taxon>Ascomycota</taxon>
        <taxon>Saccharomycotina</taxon>
        <taxon>Pichiomycetes</taxon>
        <taxon>Pichiales</taxon>
        <taxon>Pichiaceae</taxon>
        <taxon>Brettanomyces</taxon>
    </lineage>
</organism>
<evidence type="ECO:0000256" key="7">
    <source>
        <dbReference type="SAM" id="MobiDB-lite"/>
    </source>
</evidence>
<dbReference type="InterPro" id="IPR045075">
    <property type="entry name" value="Syf1-like"/>
</dbReference>
<keyword evidence="5" id="KW-0539">Nucleus</keyword>
<evidence type="ECO:0000313" key="9">
    <source>
        <dbReference type="EMBL" id="VUG17350.1"/>
    </source>
</evidence>
<evidence type="ECO:0000313" key="10">
    <source>
        <dbReference type="Proteomes" id="UP000478008"/>
    </source>
</evidence>
<dbReference type="PROSITE" id="PS50005">
    <property type="entry name" value="TPR"/>
    <property type="match status" value="1"/>
</dbReference>
<dbReference type="InterPro" id="IPR003107">
    <property type="entry name" value="HAT"/>
</dbReference>
<evidence type="ECO:0000256" key="1">
    <source>
        <dbReference type="ARBA" id="ARBA00004123"/>
    </source>
</evidence>
<dbReference type="AlphaFoldDB" id="A0A7D9CXX2"/>
<keyword evidence="10" id="KW-1185">Reference proteome</keyword>
<reference evidence="9 10" key="1">
    <citation type="submission" date="2019-07" db="EMBL/GenBank/DDBJ databases">
        <authorList>
            <person name="Friedrich A."/>
            <person name="Schacherer J."/>
        </authorList>
    </citation>
    <scope>NUCLEOTIDE SEQUENCE [LARGE SCALE GENOMIC DNA]</scope>
</reference>
<dbReference type="Proteomes" id="UP000478008">
    <property type="component" value="Unassembled WGS sequence"/>
</dbReference>
<dbReference type="PANTHER" id="PTHR11246">
    <property type="entry name" value="PRE-MRNA SPLICING FACTOR"/>
    <property type="match status" value="1"/>
</dbReference>